<dbReference type="STRING" id="1522368.IN07_10450"/>
<dbReference type="EMBL" id="JPMX01000041">
    <property type="protein sequence ID" value="KGH46766.1"/>
    <property type="molecule type" value="Genomic_DNA"/>
</dbReference>
<protein>
    <submittedName>
        <fullName evidence="1">Polyketide cyclase</fullName>
    </submittedName>
</protein>
<dbReference type="InterPro" id="IPR019587">
    <property type="entry name" value="Polyketide_cyclase/dehydratase"/>
</dbReference>
<comment type="caution">
    <text evidence="1">The sequence shown here is derived from an EMBL/GenBank/DDBJ whole genome shotgun (WGS) entry which is preliminary data.</text>
</comment>
<dbReference type="InterPro" id="IPR023393">
    <property type="entry name" value="START-like_dom_sf"/>
</dbReference>
<dbReference type="Proteomes" id="UP000029713">
    <property type="component" value="Unassembled WGS sequence"/>
</dbReference>
<gene>
    <name evidence="1" type="ORF">IN07_10450</name>
</gene>
<reference evidence="1 2" key="1">
    <citation type="submission" date="2014-07" db="EMBL/GenBank/DDBJ databases">
        <title>Biosystematic studies on Modestobacter strains isolated from extreme hyper-arid desert soil and from historic building.</title>
        <authorList>
            <person name="Bukarasam K."/>
            <person name="Bull A."/>
            <person name="Girard G."/>
            <person name="van Wezel G."/>
            <person name="Goodfellow M."/>
        </authorList>
    </citation>
    <scope>NUCLEOTIDE SEQUENCE [LARGE SCALE GENOMIC DNA]</scope>
    <source>
        <strain evidence="1 2">KNN45-2b</strain>
    </source>
</reference>
<evidence type="ECO:0000313" key="2">
    <source>
        <dbReference type="Proteomes" id="UP000029713"/>
    </source>
</evidence>
<dbReference type="Gene3D" id="3.30.530.20">
    <property type="match status" value="1"/>
</dbReference>
<sequence>MDSLTHAGSVVVRSSPEALYALVSDVTRTGEWSPICTACWWDEGASAEVGAWFTGRNQVPGRTWETRSQVVAAEPGREFAFLVGGKLVRWGFTMEPVEGGTRLTESWEFLPAGQEFFAERYGADAQAQIDDRTRSAHESIPATLAALKGIAEGAPR</sequence>
<keyword evidence="2" id="KW-1185">Reference proteome</keyword>
<dbReference type="OrthoDB" id="4618973at2"/>
<dbReference type="Pfam" id="PF10604">
    <property type="entry name" value="Polyketide_cyc2"/>
    <property type="match status" value="1"/>
</dbReference>
<evidence type="ECO:0000313" key="1">
    <source>
        <dbReference type="EMBL" id="KGH46766.1"/>
    </source>
</evidence>
<organism evidence="1 2">
    <name type="scientific">Modestobacter caceresii</name>
    <dbReference type="NCBI Taxonomy" id="1522368"/>
    <lineage>
        <taxon>Bacteria</taxon>
        <taxon>Bacillati</taxon>
        <taxon>Actinomycetota</taxon>
        <taxon>Actinomycetes</taxon>
        <taxon>Geodermatophilales</taxon>
        <taxon>Geodermatophilaceae</taxon>
        <taxon>Modestobacter</taxon>
    </lineage>
</organism>
<proteinExistence type="predicted"/>
<dbReference type="SUPFAM" id="SSF55961">
    <property type="entry name" value="Bet v1-like"/>
    <property type="match status" value="1"/>
</dbReference>
<dbReference type="AlphaFoldDB" id="A0A098YAH2"/>
<dbReference type="CDD" id="cd07812">
    <property type="entry name" value="SRPBCC"/>
    <property type="match status" value="1"/>
</dbReference>
<name>A0A098YAH2_9ACTN</name>
<accession>A0A098YAH2</accession>